<sequence>NSLPANTIKTKVTIEDQPRDIANDHQNSVTSDRSQSQSPTLVECNGNGNVKTVPLSKPISSVDNNNSNNNKDDENRRVNH</sequence>
<protein>
    <submittedName>
        <fullName evidence="3">Uncharacterized protein</fullName>
    </submittedName>
</protein>
<reference evidence="3" key="1">
    <citation type="submission" date="2021-02" db="EMBL/GenBank/DDBJ databases">
        <authorList>
            <person name="Nowell W R."/>
        </authorList>
    </citation>
    <scope>NUCLEOTIDE SEQUENCE</scope>
</reference>
<dbReference type="EMBL" id="CAJOBR010067081">
    <property type="protein sequence ID" value="CAF5087540.1"/>
    <property type="molecule type" value="Genomic_DNA"/>
</dbReference>
<evidence type="ECO:0000313" key="2">
    <source>
        <dbReference type="EMBL" id="CAF5087540.1"/>
    </source>
</evidence>
<organism evidence="3 4">
    <name type="scientific">Rotaria socialis</name>
    <dbReference type="NCBI Taxonomy" id="392032"/>
    <lineage>
        <taxon>Eukaryota</taxon>
        <taxon>Metazoa</taxon>
        <taxon>Spiralia</taxon>
        <taxon>Gnathifera</taxon>
        <taxon>Rotifera</taxon>
        <taxon>Eurotatoria</taxon>
        <taxon>Bdelloidea</taxon>
        <taxon>Philodinida</taxon>
        <taxon>Philodinidae</taxon>
        <taxon>Rotaria</taxon>
    </lineage>
</organism>
<feature type="compositionally biased region" description="Basic and acidic residues" evidence="1">
    <location>
        <begin position="70"/>
        <end position="80"/>
    </location>
</feature>
<dbReference type="AlphaFoldDB" id="A0A822ERN0"/>
<feature type="non-terminal residue" evidence="3">
    <location>
        <position position="80"/>
    </location>
</feature>
<feature type="non-terminal residue" evidence="3">
    <location>
        <position position="1"/>
    </location>
</feature>
<evidence type="ECO:0000313" key="4">
    <source>
        <dbReference type="Proteomes" id="UP000663848"/>
    </source>
</evidence>
<feature type="compositionally biased region" description="Polar residues" evidence="1">
    <location>
        <begin position="1"/>
        <end position="10"/>
    </location>
</feature>
<comment type="caution">
    <text evidence="3">The sequence shown here is derived from an EMBL/GenBank/DDBJ whole genome shotgun (WGS) entry which is preliminary data.</text>
</comment>
<dbReference type="EMBL" id="CAJOBR010075421">
    <property type="protein sequence ID" value="CAF5110893.1"/>
    <property type="molecule type" value="Genomic_DNA"/>
</dbReference>
<feature type="region of interest" description="Disordered" evidence="1">
    <location>
        <begin position="1"/>
        <end position="80"/>
    </location>
</feature>
<evidence type="ECO:0000313" key="3">
    <source>
        <dbReference type="EMBL" id="CAF5110893.1"/>
    </source>
</evidence>
<proteinExistence type="predicted"/>
<evidence type="ECO:0000256" key="1">
    <source>
        <dbReference type="SAM" id="MobiDB-lite"/>
    </source>
</evidence>
<feature type="compositionally biased region" description="Basic and acidic residues" evidence="1">
    <location>
        <begin position="12"/>
        <end position="23"/>
    </location>
</feature>
<feature type="compositionally biased region" description="Polar residues" evidence="1">
    <location>
        <begin position="24"/>
        <end position="50"/>
    </location>
</feature>
<dbReference type="Proteomes" id="UP000663848">
    <property type="component" value="Unassembled WGS sequence"/>
</dbReference>
<gene>
    <name evidence="2" type="ORF">QYT958_LOCUS44185</name>
    <name evidence="3" type="ORF">QYT958_LOCUS45423</name>
</gene>
<name>A0A822ERN0_9BILA</name>
<feature type="compositionally biased region" description="Low complexity" evidence="1">
    <location>
        <begin position="60"/>
        <end position="69"/>
    </location>
</feature>
<accession>A0A822ERN0</accession>